<feature type="region of interest" description="Disordered" evidence="1">
    <location>
        <begin position="66"/>
        <end position="104"/>
    </location>
</feature>
<reference evidence="3 4" key="1">
    <citation type="submission" date="2019-08" db="EMBL/GenBank/DDBJ databases">
        <authorList>
            <person name="Khan S.A."/>
            <person name="Jeon C.O."/>
            <person name="Jeong S.E."/>
        </authorList>
    </citation>
    <scope>NUCLEOTIDE SEQUENCE [LARGE SCALE GENOMIC DNA]</scope>
    <source>
        <strain evidence="4">IMCC1728</strain>
    </source>
</reference>
<accession>A0A5C6U1X9</accession>
<feature type="region of interest" description="Disordered" evidence="1">
    <location>
        <begin position="10"/>
        <end position="45"/>
    </location>
</feature>
<feature type="compositionally biased region" description="Pro residues" evidence="1">
    <location>
        <begin position="71"/>
        <end position="104"/>
    </location>
</feature>
<organism evidence="3 4">
    <name type="scientific">Piscinibacter aquaticus</name>
    <dbReference type="NCBI Taxonomy" id="392597"/>
    <lineage>
        <taxon>Bacteria</taxon>
        <taxon>Pseudomonadati</taxon>
        <taxon>Pseudomonadota</taxon>
        <taxon>Betaproteobacteria</taxon>
        <taxon>Burkholderiales</taxon>
        <taxon>Sphaerotilaceae</taxon>
        <taxon>Piscinibacter</taxon>
    </lineage>
</organism>
<evidence type="ECO:0000256" key="1">
    <source>
        <dbReference type="SAM" id="MobiDB-lite"/>
    </source>
</evidence>
<evidence type="ECO:0000313" key="4">
    <source>
        <dbReference type="Proteomes" id="UP000321832"/>
    </source>
</evidence>
<sequence length="214" mass="21811">MSYILDALRRADAERERGAVPGLHTQAMPEPGDDDEAPAPRRGPAPWQWLAIGLTGGLAVAVAFSWRGDEPPPSPPPAPTPMPVLPAPAPPPAATLPAPPPSTPPAGPVAIAPMRAGPAPAPVPVQAASAAPAAPAAIPRVNSLAELPAEARAGLPPLAFGGSIYSSTPANRLLIVNGQLMHEGEPIAPGVMLEQIKPKAAVLNIRGQRYEIGL</sequence>
<dbReference type="InterPro" id="IPR032389">
    <property type="entry name" value="GspB_C"/>
</dbReference>
<protein>
    <recommendedName>
        <fullName evidence="2">Type II secretion system protein GspB C-terminal domain-containing protein</fullName>
    </recommendedName>
</protein>
<proteinExistence type="predicted"/>
<keyword evidence="4" id="KW-1185">Reference proteome</keyword>
<feature type="domain" description="Type II secretion system protein GspB C-terminal" evidence="2">
    <location>
        <begin position="155"/>
        <end position="212"/>
    </location>
</feature>
<dbReference type="Pfam" id="PF16537">
    <property type="entry name" value="T2SSB"/>
    <property type="match status" value="1"/>
</dbReference>
<evidence type="ECO:0000313" key="3">
    <source>
        <dbReference type="EMBL" id="TXC66884.1"/>
    </source>
</evidence>
<name>A0A5C6U1X9_9BURK</name>
<gene>
    <name evidence="3" type="ORF">FSC37_17095</name>
</gene>
<dbReference type="Proteomes" id="UP000321832">
    <property type="component" value="Unassembled WGS sequence"/>
</dbReference>
<comment type="caution">
    <text evidence="3">The sequence shown here is derived from an EMBL/GenBank/DDBJ whole genome shotgun (WGS) entry which is preliminary data.</text>
</comment>
<dbReference type="EMBL" id="VOPW01000001">
    <property type="protein sequence ID" value="TXC66884.1"/>
    <property type="molecule type" value="Genomic_DNA"/>
</dbReference>
<dbReference type="AlphaFoldDB" id="A0A5C6U1X9"/>
<dbReference type="GO" id="GO:0015627">
    <property type="term" value="C:type II protein secretion system complex"/>
    <property type="evidence" value="ECO:0007669"/>
    <property type="project" value="InterPro"/>
</dbReference>
<evidence type="ECO:0000259" key="2">
    <source>
        <dbReference type="Pfam" id="PF16537"/>
    </source>
</evidence>